<gene>
    <name evidence="2" type="ORF">HMPREF0381_2081</name>
</gene>
<evidence type="ECO:0000313" key="3">
    <source>
        <dbReference type="Proteomes" id="UP000003434"/>
    </source>
</evidence>
<comment type="caution">
    <text evidence="2">The sequence shown here is derived from an EMBL/GenBank/DDBJ whole genome shotgun (WGS) entry which is preliminary data.</text>
</comment>
<evidence type="ECO:0000259" key="1">
    <source>
        <dbReference type="Pfam" id="PF22696"/>
    </source>
</evidence>
<name>E6LQ46_9FIRM</name>
<dbReference type="EMBL" id="AEPW01000079">
    <property type="protein sequence ID" value="EFU76114.1"/>
    <property type="molecule type" value="Genomic_DNA"/>
</dbReference>
<dbReference type="Pfam" id="PF22696">
    <property type="entry name" value="Putative_PNPOx_2"/>
    <property type="match status" value="1"/>
</dbReference>
<accession>E6LQ46</accession>
<dbReference type="InterPro" id="IPR012349">
    <property type="entry name" value="Split_barrel_FMN-bd"/>
</dbReference>
<organism evidence="2 3">
    <name type="scientific">Lachnoanaerobaculum saburreum DSM 3986</name>
    <dbReference type="NCBI Taxonomy" id="887325"/>
    <lineage>
        <taxon>Bacteria</taxon>
        <taxon>Bacillati</taxon>
        <taxon>Bacillota</taxon>
        <taxon>Clostridia</taxon>
        <taxon>Lachnospirales</taxon>
        <taxon>Lachnospiraceae</taxon>
        <taxon>Lachnoanaerobaculum</taxon>
    </lineage>
</organism>
<reference evidence="2 3" key="1">
    <citation type="submission" date="2010-12" db="EMBL/GenBank/DDBJ databases">
        <authorList>
            <person name="Muzny D."/>
            <person name="Qin X."/>
            <person name="Deng J."/>
            <person name="Jiang H."/>
            <person name="Liu Y."/>
            <person name="Qu J."/>
            <person name="Song X.-Z."/>
            <person name="Zhang L."/>
            <person name="Thornton R."/>
            <person name="Coyle M."/>
            <person name="Francisco L."/>
            <person name="Jackson L."/>
            <person name="Javaid M."/>
            <person name="Korchina V."/>
            <person name="Kovar C."/>
            <person name="Mata R."/>
            <person name="Mathew T."/>
            <person name="Ngo R."/>
            <person name="Nguyen L."/>
            <person name="Nguyen N."/>
            <person name="Okwuonu G."/>
            <person name="Ongeri F."/>
            <person name="Pham C."/>
            <person name="Simmons D."/>
            <person name="Wilczek-Boney K."/>
            <person name="Hale W."/>
            <person name="Jakkamsetti A."/>
            <person name="Pham P."/>
            <person name="Ruth R."/>
            <person name="San Lucas F."/>
            <person name="Warren J."/>
            <person name="Zhang J."/>
            <person name="Zhao Z."/>
            <person name="Zhou C."/>
            <person name="Zhu D."/>
            <person name="Lee S."/>
            <person name="Bess C."/>
            <person name="Blankenburg K."/>
            <person name="Forbes L."/>
            <person name="Fu Q."/>
            <person name="Gubbala S."/>
            <person name="Hirani K."/>
            <person name="Jayaseelan J.C."/>
            <person name="Lara F."/>
            <person name="Munidasa M."/>
            <person name="Palculict T."/>
            <person name="Patil S."/>
            <person name="Pu L.-L."/>
            <person name="Saada N."/>
            <person name="Tang L."/>
            <person name="Weissenberger G."/>
            <person name="Zhu Y."/>
            <person name="Hemphill L."/>
            <person name="Shang Y."/>
            <person name="Youmans B."/>
            <person name="Ayvaz T."/>
            <person name="Ross M."/>
            <person name="Santibanez J."/>
            <person name="Aqrawi P."/>
            <person name="Gross S."/>
            <person name="Joshi V."/>
            <person name="Fowler G."/>
            <person name="Nazareth L."/>
            <person name="Reid J."/>
            <person name="Worley K."/>
            <person name="Petrosino J."/>
            <person name="Highlander S."/>
            <person name="Gibbs R."/>
        </authorList>
    </citation>
    <scope>NUCLEOTIDE SEQUENCE [LARGE SCALE GENOMIC DNA]</scope>
    <source>
        <strain evidence="2 3">DSM 3986</strain>
    </source>
</reference>
<feature type="domain" description="Pyridoxamine 5'-phosphate oxidase-like" evidence="1">
    <location>
        <begin position="15"/>
        <end position="137"/>
    </location>
</feature>
<dbReference type="AlphaFoldDB" id="E6LQ46"/>
<dbReference type="Proteomes" id="UP000003434">
    <property type="component" value="Unassembled WGS sequence"/>
</dbReference>
<dbReference type="HOGENOM" id="CLU_149966_0_0_9"/>
<evidence type="ECO:0000313" key="2">
    <source>
        <dbReference type="EMBL" id="EFU76114.1"/>
    </source>
</evidence>
<proteinExistence type="predicted"/>
<dbReference type="Gene3D" id="2.30.110.10">
    <property type="entry name" value="Electron Transport, Fmn-binding Protein, Chain A"/>
    <property type="match status" value="1"/>
</dbReference>
<dbReference type="eggNOG" id="ENOG5030PYD">
    <property type="taxonomic scope" value="Bacteria"/>
</dbReference>
<protein>
    <submittedName>
        <fullName evidence="2">Pyridoxamine 5'-phosphate oxidase family protein</fullName>
    </submittedName>
</protein>
<dbReference type="SUPFAM" id="SSF50475">
    <property type="entry name" value="FMN-binding split barrel"/>
    <property type="match status" value="1"/>
</dbReference>
<dbReference type="InterPro" id="IPR055196">
    <property type="entry name" value="Putative_PNPOx_2"/>
</dbReference>
<sequence length="143" mass="16438">MEVFMDTIKEFQRIMDTQADLALATIGTNGIPNVRIVNYYFNPKNNVLYFATFKDNEKVKEMEQNRNVAFTTIPKKGNEHIKARGIALRSEKTVFDLEDCFCDKIPDYKNTIDFAGNSLILYEIHFKTATVTLDLSNIQTITL</sequence>